<protein>
    <submittedName>
        <fullName evidence="2">Uncharacterized protein</fullName>
    </submittedName>
</protein>
<sequence>MIKELEHLTYEERLRELELFSLEKRRLRGILPCPLAGQEAIGHQLKCTKFRLNTKRFFYCEGGTTLAQAAQRGCGVSISGDIQSPTGHGPGQPALADPDQASGCLKRGIVKMPCHYLSHCKRFGFAPPCYNTAMSAHGSTARCCVLRSPTRHRNGNMSKDNYTSVLVTYKVWFNPSYRYQCAKRSSSPKTSPLAQQTPLLLKKKDVVATGSCRENVLKDPRRQVGAKHLPLVPTEQVRSRKSLGTSS</sequence>
<evidence type="ECO:0000256" key="1">
    <source>
        <dbReference type="SAM" id="MobiDB-lite"/>
    </source>
</evidence>
<feature type="non-terminal residue" evidence="2">
    <location>
        <position position="247"/>
    </location>
</feature>
<evidence type="ECO:0000313" key="2">
    <source>
        <dbReference type="EMBL" id="KAK4825754.1"/>
    </source>
</evidence>
<keyword evidence="3" id="KW-1185">Reference proteome</keyword>
<accession>A0AAN7RYQ9</accession>
<comment type="caution">
    <text evidence="2">The sequence shown here is derived from an EMBL/GenBank/DDBJ whole genome shotgun (WGS) entry which is preliminary data.</text>
</comment>
<dbReference type="Proteomes" id="UP001333110">
    <property type="component" value="Unassembled WGS sequence"/>
</dbReference>
<proteinExistence type="predicted"/>
<feature type="region of interest" description="Disordered" evidence="1">
    <location>
        <begin position="218"/>
        <end position="247"/>
    </location>
</feature>
<dbReference type="AlphaFoldDB" id="A0AAN7RYQ9"/>
<reference evidence="2 3" key="1">
    <citation type="journal article" date="2023" name="J. Hered.">
        <title>Chromosome-level genome of the wood stork (Mycteria americana) provides insight into avian chromosome evolution.</title>
        <authorList>
            <person name="Flamio R. Jr."/>
            <person name="Ramstad K.M."/>
        </authorList>
    </citation>
    <scope>NUCLEOTIDE SEQUENCE [LARGE SCALE GENOMIC DNA]</scope>
    <source>
        <strain evidence="2">JAX WOST 10</strain>
    </source>
</reference>
<evidence type="ECO:0000313" key="3">
    <source>
        <dbReference type="Proteomes" id="UP001333110"/>
    </source>
</evidence>
<dbReference type="EMBL" id="JAUNZN010000002">
    <property type="protein sequence ID" value="KAK4825754.1"/>
    <property type="molecule type" value="Genomic_DNA"/>
</dbReference>
<gene>
    <name evidence="2" type="ORF">QYF61_002237</name>
</gene>
<organism evidence="2 3">
    <name type="scientific">Mycteria americana</name>
    <name type="common">Wood stork</name>
    <dbReference type="NCBI Taxonomy" id="33587"/>
    <lineage>
        <taxon>Eukaryota</taxon>
        <taxon>Metazoa</taxon>
        <taxon>Chordata</taxon>
        <taxon>Craniata</taxon>
        <taxon>Vertebrata</taxon>
        <taxon>Euteleostomi</taxon>
        <taxon>Archelosauria</taxon>
        <taxon>Archosauria</taxon>
        <taxon>Dinosauria</taxon>
        <taxon>Saurischia</taxon>
        <taxon>Theropoda</taxon>
        <taxon>Coelurosauria</taxon>
        <taxon>Aves</taxon>
        <taxon>Neognathae</taxon>
        <taxon>Neoaves</taxon>
        <taxon>Aequornithes</taxon>
        <taxon>Ciconiiformes</taxon>
        <taxon>Ciconiidae</taxon>
        <taxon>Mycteria</taxon>
    </lineage>
</organism>
<name>A0AAN7RYQ9_MYCAM</name>